<comment type="similarity">
    <text evidence="1">Belongs to the eukaryotic ribosomal protein eS17 family.</text>
</comment>
<proteinExistence type="inferred from homology"/>
<dbReference type="Proteomes" id="UP000008909">
    <property type="component" value="Unassembled WGS sequence"/>
</dbReference>
<dbReference type="PANTHER" id="PTHR10732">
    <property type="entry name" value="40S RIBOSOMAL PROTEIN S17"/>
    <property type="match status" value="1"/>
</dbReference>
<dbReference type="InterPro" id="IPR036401">
    <property type="entry name" value="Ribosomal_eS17_sf"/>
</dbReference>
<dbReference type="InterPro" id="IPR001210">
    <property type="entry name" value="Ribosomal_eS17"/>
</dbReference>
<dbReference type="GO" id="GO:0005829">
    <property type="term" value="C:cytosol"/>
    <property type="evidence" value="ECO:0007669"/>
    <property type="project" value="UniProtKB-ARBA"/>
</dbReference>
<keyword evidence="2 6" id="KW-0689">Ribosomal protein</keyword>
<evidence type="ECO:0000256" key="3">
    <source>
        <dbReference type="ARBA" id="ARBA00023274"/>
    </source>
</evidence>
<dbReference type="PANTHER" id="PTHR10732:SF0">
    <property type="entry name" value="40S RIBOSOMAL PROTEIN S17"/>
    <property type="match status" value="1"/>
</dbReference>
<evidence type="ECO:0000256" key="2">
    <source>
        <dbReference type="ARBA" id="ARBA00022980"/>
    </source>
</evidence>
<name>G7Y3E3_CLOSI</name>
<dbReference type="AlphaFoldDB" id="G7Y3E3"/>
<dbReference type="HAMAP" id="MF_00511">
    <property type="entry name" value="Ribosomal_eS17"/>
    <property type="match status" value="1"/>
</dbReference>
<evidence type="ECO:0000313" key="7">
    <source>
        <dbReference type="Proteomes" id="UP000008909"/>
    </source>
</evidence>
<evidence type="ECO:0000313" key="6">
    <source>
        <dbReference type="EMBL" id="GAA47480.1"/>
    </source>
</evidence>
<dbReference type="SUPFAM" id="SSF116820">
    <property type="entry name" value="Rps17e-like"/>
    <property type="match status" value="1"/>
</dbReference>
<dbReference type="PROSITE" id="PS00712">
    <property type="entry name" value="RIBOSOMAL_S17E"/>
    <property type="match status" value="1"/>
</dbReference>
<keyword evidence="3" id="KW-0687">Ribonucleoprotein</keyword>
<dbReference type="InterPro" id="IPR018273">
    <property type="entry name" value="Ribosomal_eS17_CS"/>
</dbReference>
<keyword evidence="7" id="KW-1185">Reference proteome</keyword>
<sequence>MGLSTWGRFIYGKRLRSMRNELRSGATVLFLINWCKRDGPGRVRTKTVKKASRFIIERFYGRLTRDFHTNKKVCQDIACINSKRLRNKIAGYVTHLMKRLETGNVRGISVKMQEEERERRDNYQPEISHFDTIGAELDPVTQEMLQSMTLSHSLERVPGTKAFILPLPWVKDSSFCEIHHHRQHGISVQHMFRCRTAMIYLEACEGNGFTASLLQFSEVLSHTQTIWTETDNKNATDIA</sequence>
<dbReference type="EMBL" id="DF142840">
    <property type="protein sequence ID" value="GAA47480.1"/>
    <property type="molecule type" value="Genomic_DNA"/>
</dbReference>
<dbReference type="GO" id="GO:1990904">
    <property type="term" value="C:ribonucleoprotein complex"/>
    <property type="evidence" value="ECO:0007669"/>
    <property type="project" value="UniProtKB-KW"/>
</dbReference>
<dbReference type="GO" id="GO:0003735">
    <property type="term" value="F:structural constituent of ribosome"/>
    <property type="evidence" value="ECO:0007669"/>
    <property type="project" value="InterPro"/>
</dbReference>
<dbReference type="FunFam" id="1.10.60.20:FF:000001">
    <property type="entry name" value="40S ribosomal protein S17"/>
    <property type="match status" value="1"/>
</dbReference>
<accession>G7Y3E3</accession>
<evidence type="ECO:0000256" key="4">
    <source>
        <dbReference type="ARBA" id="ARBA00035144"/>
    </source>
</evidence>
<organism evidence="6 7">
    <name type="scientific">Clonorchis sinensis</name>
    <name type="common">Chinese liver fluke</name>
    <dbReference type="NCBI Taxonomy" id="79923"/>
    <lineage>
        <taxon>Eukaryota</taxon>
        <taxon>Metazoa</taxon>
        <taxon>Spiralia</taxon>
        <taxon>Lophotrochozoa</taxon>
        <taxon>Platyhelminthes</taxon>
        <taxon>Trematoda</taxon>
        <taxon>Digenea</taxon>
        <taxon>Opisthorchiida</taxon>
        <taxon>Opisthorchiata</taxon>
        <taxon>Opisthorchiidae</taxon>
        <taxon>Clonorchis</taxon>
    </lineage>
</organism>
<evidence type="ECO:0000256" key="5">
    <source>
        <dbReference type="ARBA" id="ARBA00035467"/>
    </source>
</evidence>
<gene>
    <name evidence="6" type="ORF">CLF_100415</name>
</gene>
<reference key="2">
    <citation type="submission" date="2011-10" db="EMBL/GenBank/DDBJ databases">
        <title>The genome and transcriptome sequence of Clonorchis sinensis provide insights into the carcinogenic liver fluke.</title>
        <authorList>
            <person name="Wang X."/>
            <person name="Huang Y."/>
            <person name="Chen W."/>
            <person name="Liu H."/>
            <person name="Guo L."/>
            <person name="Chen Y."/>
            <person name="Luo F."/>
            <person name="Zhou W."/>
            <person name="Sun J."/>
            <person name="Mao Q."/>
            <person name="Liang P."/>
            <person name="Zhou C."/>
            <person name="Tian Y."/>
            <person name="Men J."/>
            <person name="Lv X."/>
            <person name="Huang L."/>
            <person name="Zhou J."/>
            <person name="Hu Y."/>
            <person name="Li R."/>
            <person name="Zhang F."/>
            <person name="Lei H."/>
            <person name="Li X."/>
            <person name="Hu X."/>
            <person name="Liang C."/>
            <person name="Xu J."/>
            <person name="Wu Z."/>
            <person name="Yu X."/>
        </authorList>
    </citation>
    <scope>NUCLEOTIDE SEQUENCE</scope>
    <source>
        <strain>Henan</strain>
    </source>
</reference>
<dbReference type="GO" id="GO:0005840">
    <property type="term" value="C:ribosome"/>
    <property type="evidence" value="ECO:0007669"/>
    <property type="project" value="UniProtKB-KW"/>
</dbReference>
<dbReference type="Pfam" id="PF00833">
    <property type="entry name" value="Ribosomal_S17e"/>
    <property type="match status" value="1"/>
</dbReference>
<protein>
    <recommendedName>
        <fullName evidence="4">Small ribosomal subunit protein eS17</fullName>
    </recommendedName>
    <alternativeName>
        <fullName evidence="5">40S ribosomal protein S17</fullName>
    </alternativeName>
</protein>
<dbReference type="Gene3D" id="1.10.60.20">
    <property type="entry name" value="Ribosomal protein S17e-like"/>
    <property type="match status" value="1"/>
</dbReference>
<evidence type="ECO:0000256" key="1">
    <source>
        <dbReference type="ARBA" id="ARBA00010444"/>
    </source>
</evidence>
<dbReference type="GO" id="GO:0006412">
    <property type="term" value="P:translation"/>
    <property type="evidence" value="ECO:0007669"/>
    <property type="project" value="InterPro"/>
</dbReference>
<reference evidence="6" key="1">
    <citation type="journal article" date="2011" name="Genome Biol.">
        <title>The draft genome of the carcinogenic human liver fluke Clonorchis sinensis.</title>
        <authorList>
            <person name="Wang X."/>
            <person name="Chen W."/>
            <person name="Huang Y."/>
            <person name="Sun J."/>
            <person name="Men J."/>
            <person name="Liu H."/>
            <person name="Luo F."/>
            <person name="Guo L."/>
            <person name="Lv X."/>
            <person name="Deng C."/>
            <person name="Zhou C."/>
            <person name="Fan Y."/>
            <person name="Li X."/>
            <person name="Huang L."/>
            <person name="Hu Y."/>
            <person name="Liang C."/>
            <person name="Hu X."/>
            <person name="Xu J."/>
            <person name="Yu X."/>
        </authorList>
    </citation>
    <scope>NUCLEOTIDE SEQUENCE [LARGE SCALE GENOMIC DNA]</scope>
    <source>
        <strain evidence="6">Henan</strain>
    </source>
</reference>